<feature type="region of interest" description="Disordered" evidence="1">
    <location>
        <begin position="27"/>
        <end position="47"/>
    </location>
</feature>
<name>A0AAV7N2E9_PLEWA</name>
<evidence type="ECO:0000313" key="3">
    <source>
        <dbReference type="Proteomes" id="UP001066276"/>
    </source>
</evidence>
<evidence type="ECO:0000313" key="2">
    <source>
        <dbReference type="EMBL" id="KAJ1106820.1"/>
    </source>
</evidence>
<dbReference type="EMBL" id="JANPWB010000013">
    <property type="protein sequence ID" value="KAJ1106820.1"/>
    <property type="molecule type" value="Genomic_DNA"/>
</dbReference>
<accession>A0AAV7N2E9</accession>
<gene>
    <name evidence="2" type="ORF">NDU88_004218</name>
</gene>
<reference evidence="2" key="1">
    <citation type="journal article" date="2022" name="bioRxiv">
        <title>Sequencing and chromosome-scale assembly of the giantPleurodeles waltlgenome.</title>
        <authorList>
            <person name="Brown T."/>
            <person name="Elewa A."/>
            <person name="Iarovenko S."/>
            <person name="Subramanian E."/>
            <person name="Araus A.J."/>
            <person name="Petzold A."/>
            <person name="Susuki M."/>
            <person name="Suzuki K.-i.T."/>
            <person name="Hayashi T."/>
            <person name="Toyoda A."/>
            <person name="Oliveira C."/>
            <person name="Osipova E."/>
            <person name="Leigh N.D."/>
            <person name="Simon A."/>
            <person name="Yun M.H."/>
        </authorList>
    </citation>
    <scope>NUCLEOTIDE SEQUENCE</scope>
    <source>
        <strain evidence="2">20211129_DDA</strain>
        <tissue evidence="2">Liver</tissue>
    </source>
</reference>
<sequence length="66" mass="7177">MPNIEGVPCPDLAEAPCPFWSLVRGNTELQGRGTPGGKKHELRPLPEPNAQLAPRQAAVQQFLPHI</sequence>
<keyword evidence="3" id="KW-1185">Reference proteome</keyword>
<evidence type="ECO:0000256" key="1">
    <source>
        <dbReference type="SAM" id="MobiDB-lite"/>
    </source>
</evidence>
<proteinExistence type="predicted"/>
<protein>
    <submittedName>
        <fullName evidence="2">Uncharacterized protein</fullName>
    </submittedName>
</protein>
<dbReference type="Proteomes" id="UP001066276">
    <property type="component" value="Chromosome 9"/>
</dbReference>
<comment type="caution">
    <text evidence="2">The sequence shown here is derived from an EMBL/GenBank/DDBJ whole genome shotgun (WGS) entry which is preliminary data.</text>
</comment>
<organism evidence="2 3">
    <name type="scientific">Pleurodeles waltl</name>
    <name type="common">Iberian ribbed newt</name>
    <dbReference type="NCBI Taxonomy" id="8319"/>
    <lineage>
        <taxon>Eukaryota</taxon>
        <taxon>Metazoa</taxon>
        <taxon>Chordata</taxon>
        <taxon>Craniata</taxon>
        <taxon>Vertebrata</taxon>
        <taxon>Euteleostomi</taxon>
        <taxon>Amphibia</taxon>
        <taxon>Batrachia</taxon>
        <taxon>Caudata</taxon>
        <taxon>Salamandroidea</taxon>
        <taxon>Salamandridae</taxon>
        <taxon>Pleurodelinae</taxon>
        <taxon>Pleurodeles</taxon>
    </lineage>
</organism>
<dbReference type="AlphaFoldDB" id="A0AAV7N2E9"/>